<dbReference type="Pfam" id="PF13517">
    <property type="entry name" value="FG-GAP_3"/>
    <property type="match status" value="3"/>
</dbReference>
<evidence type="ECO:0000313" key="3">
    <source>
        <dbReference type="EMBL" id="KAK3250159.1"/>
    </source>
</evidence>
<keyword evidence="4" id="KW-1185">Reference proteome</keyword>
<sequence length="874" mass="93857">MKKRKGDAARASADFPKWKWDKIISTKDEKLCRVKRVAEFFERAQLRVTVDKEPAQEPSTYRLPTDQSTLSGLHGAGELPFLRQKGDQQEPVDFTLCMPREAPQLFQVKAQEVAQRIITDLRSYISLGDRYKKLAWELLFFSFYLFVLVKLKPPAAVDTQVYSSVRNYMPTAGFYGVTKTVESWLLNFVASVWTSPVCGNQLCEVPYEVASFGRFGCKVDCGEEYNLYQIVVRLQADFRTSPSAAVSPPELLESVTWNLCYRDSVEESVGLGDQCWYETDQTFESSYATVLEEFQVPDKDWFIRLENDYYHLVDGHVYVGDAYEAVGTTPEWISCTAEEWASVSSSIGSRRALLQWHKMTHSLAEGNAGAGKELAQGGHPREGAGRTADHSTSPSPLGTLPEMQRPEYITPPVGAGVGTLSAGSKQPPFPVRSDGEAAQMQVSAGLHRRALASWQDGLQVTGQCQTALTEDECRLLLAEMGKNTLGSTSCSGSPTVSPTISSGFSIRVISTLADEPRAVYAADIDGDGDIDVLSASLDDDKIAWYANDGSGGFGSQQVISTLANGARSVYAADVDGDGDIDVLSASSLDDKTAWYANDGSGGFGSQQVISTLANGACSLYAADVDGDGDMDVLSASFYDDTIAWYANDGSGVFGSQQVISRLADGATSVFAVDVDGDGDKDVLSASISDDEIAWYANDGSGGFGSQQVISRLADGPQSVYAADVDGDGDIDVLSASFSDKKIAWYANDGSGGFGSQHVISTLVDGVRSVYAADVDGDGDIDVLSASETDDKIAWYANDGSGGFGSQQVISTLGDGAFSVYMADVDGDGDMDVLSASRYDDKIAWYFNSWTAAPSAPPTSGEAMTTALSVQLTLP</sequence>
<organism evidence="3 4">
    <name type="scientific">Cymbomonas tetramitiformis</name>
    <dbReference type="NCBI Taxonomy" id="36881"/>
    <lineage>
        <taxon>Eukaryota</taxon>
        <taxon>Viridiplantae</taxon>
        <taxon>Chlorophyta</taxon>
        <taxon>Pyramimonadophyceae</taxon>
        <taxon>Pyramimonadales</taxon>
        <taxon>Pyramimonadaceae</taxon>
        <taxon>Cymbomonas</taxon>
    </lineage>
</organism>
<feature type="region of interest" description="Disordered" evidence="2">
    <location>
        <begin position="370"/>
        <end position="406"/>
    </location>
</feature>
<dbReference type="PANTHER" id="PTHR44103:SF1">
    <property type="entry name" value="PROPROTEIN CONVERTASE P"/>
    <property type="match status" value="1"/>
</dbReference>
<evidence type="ECO:0000256" key="2">
    <source>
        <dbReference type="SAM" id="MobiDB-lite"/>
    </source>
</evidence>
<accession>A0AAE0C9F3</accession>
<feature type="compositionally biased region" description="Basic and acidic residues" evidence="2">
    <location>
        <begin position="379"/>
        <end position="389"/>
    </location>
</feature>
<dbReference type="InterPro" id="IPR028994">
    <property type="entry name" value="Integrin_alpha_N"/>
</dbReference>
<gene>
    <name evidence="3" type="ORF">CYMTET_40455</name>
</gene>
<keyword evidence="1" id="KW-0732">Signal</keyword>
<dbReference type="SUPFAM" id="SSF69318">
    <property type="entry name" value="Integrin alpha N-terminal domain"/>
    <property type="match status" value="1"/>
</dbReference>
<reference evidence="3 4" key="1">
    <citation type="journal article" date="2015" name="Genome Biol. Evol.">
        <title>Comparative Genomics of a Bacterivorous Green Alga Reveals Evolutionary Causalities and Consequences of Phago-Mixotrophic Mode of Nutrition.</title>
        <authorList>
            <person name="Burns J.A."/>
            <person name="Paasch A."/>
            <person name="Narechania A."/>
            <person name="Kim E."/>
        </authorList>
    </citation>
    <scope>NUCLEOTIDE SEQUENCE [LARGE SCALE GENOMIC DNA]</scope>
    <source>
        <strain evidence="3 4">PLY_AMNH</strain>
    </source>
</reference>
<evidence type="ECO:0000256" key="1">
    <source>
        <dbReference type="ARBA" id="ARBA00022729"/>
    </source>
</evidence>
<evidence type="ECO:0000313" key="4">
    <source>
        <dbReference type="Proteomes" id="UP001190700"/>
    </source>
</evidence>
<dbReference type="PANTHER" id="PTHR44103">
    <property type="entry name" value="PROPROTEIN CONVERTASE P"/>
    <property type="match status" value="1"/>
</dbReference>
<proteinExistence type="predicted"/>
<name>A0AAE0C9F3_9CHLO</name>
<dbReference type="InterPro" id="IPR013517">
    <property type="entry name" value="FG-GAP"/>
</dbReference>
<dbReference type="AlphaFoldDB" id="A0AAE0C9F3"/>
<dbReference type="EMBL" id="LGRX02026879">
    <property type="protein sequence ID" value="KAK3250159.1"/>
    <property type="molecule type" value="Genomic_DNA"/>
</dbReference>
<protein>
    <submittedName>
        <fullName evidence="3">Uncharacterized protein</fullName>
    </submittedName>
</protein>
<dbReference type="Proteomes" id="UP001190700">
    <property type="component" value="Unassembled WGS sequence"/>
</dbReference>
<comment type="caution">
    <text evidence="3">The sequence shown here is derived from an EMBL/GenBank/DDBJ whole genome shotgun (WGS) entry which is preliminary data.</text>
</comment>